<proteinExistence type="predicted"/>
<evidence type="ECO:0000313" key="1">
    <source>
        <dbReference type="EMBL" id="BBF87923.1"/>
    </source>
</evidence>
<dbReference type="Proteomes" id="UP000198290">
    <property type="component" value="Chromosome"/>
</dbReference>
<reference evidence="2" key="1">
    <citation type="journal article" date="2017" name="Biotechnol. Biofuels">
        <title>Evaluation of environmental bacterial communities as a factor affecting the growth of duckweed Lemna minor.</title>
        <authorList>
            <person name="Ishizawa H."/>
            <person name="Kuroda M."/>
            <person name="Morikawa M."/>
            <person name="Ike M."/>
        </authorList>
    </citation>
    <scope>NUCLEOTIDE SEQUENCE [LARGE SCALE GENOMIC DNA]</scope>
    <source>
        <strain evidence="2">H3</strain>
    </source>
</reference>
<sequence length="211" mass="23530">MFGLNMTLREDINDRDAFVLRGRYAWGSSDYSSASGQFSDLRRKSYDFSLVYQHAFELSATTLTPEIGLGYRRLDDHLDQASSGGYGRNSMYSYLLLGVSTRNSLNADWMIAPRLTYKYMLAGTQVSRLSEISSSCGDLHNSQKNGYGYEANLAFDRKLAGGTALSITPFYRYWSIKDSDTATTVCSNFIVSGMEPQNTTKEVGVSVAYSF</sequence>
<keyword evidence="2" id="KW-1185">Reference proteome</keyword>
<protein>
    <submittedName>
        <fullName evidence="1">Uncharacterized protein</fullName>
    </submittedName>
</protein>
<dbReference type="GO" id="GO:0004190">
    <property type="term" value="F:aspartic-type endopeptidase activity"/>
    <property type="evidence" value="ECO:0007669"/>
    <property type="project" value="InterPro"/>
</dbReference>
<dbReference type="SUPFAM" id="SSF69917">
    <property type="entry name" value="OMPT-like"/>
    <property type="match status" value="1"/>
</dbReference>
<organism evidence="1 2">
    <name type="scientific">Aquitalea magnusonii</name>
    <dbReference type="NCBI Taxonomy" id="332411"/>
    <lineage>
        <taxon>Bacteria</taxon>
        <taxon>Pseudomonadati</taxon>
        <taxon>Pseudomonadota</taxon>
        <taxon>Betaproteobacteria</taxon>
        <taxon>Neisseriales</taxon>
        <taxon>Chromobacteriaceae</taxon>
        <taxon>Aquitalea</taxon>
    </lineage>
</organism>
<dbReference type="EMBL" id="AP018823">
    <property type="protein sequence ID" value="BBF87923.1"/>
    <property type="molecule type" value="Genomic_DNA"/>
</dbReference>
<reference evidence="1 2" key="2">
    <citation type="journal article" date="2017" name="Genome Announc.">
        <title>Draft genome sequence of Aquitalea magnusonii strain H3, a plant growth-promoting bacterium of duckweed Lemna minor.</title>
        <authorList>
            <person name="Ishizawa H."/>
            <person name="Kuroda M."/>
            <person name="Ike M."/>
        </authorList>
    </citation>
    <scope>NUCLEOTIDE SEQUENCE [LARGE SCALE GENOMIC DNA]</scope>
    <source>
        <strain evidence="1 2">H3</strain>
    </source>
</reference>
<dbReference type="KEGG" id="amah:DLM_4358"/>
<reference evidence="2" key="3">
    <citation type="journal article" date="2017" name="Plant Physiol. Biochem.">
        <title>Differential oxidative and antioxidative response of duckweed Lemna minor toward plant growth promoting/inhibiting bacteria.</title>
        <authorList>
            <person name="Ishizawa H."/>
            <person name="Kuroda M."/>
            <person name="Morikawa M."/>
            <person name="Ike M."/>
        </authorList>
    </citation>
    <scope>NUCLEOTIDE SEQUENCE [LARGE SCALE GENOMIC DNA]</scope>
    <source>
        <strain evidence="2">H3</strain>
    </source>
</reference>
<gene>
    <name evidence="1" type="ORF">DLM_4358</name>
</gene>
<accession>A0A3G9GMN1</accession>
<evidence type="ECO:0000313" key="2">
    <source>
        <dbReference type="Proteomes" id="UP000198290"/>
    </source>
</evidence>
<dbReference type="InterPro" id="IPR020080">
    <property type="entry name" value="OM_adhesin/peptidase_omptin"/>
</dbReference>
<dbReference type="Gene3D" id="2.40.128.100">
    <property type="entry name" value="OPCA outer membrane adhesin/invasin"/>
    <property type="match status" value="1"/>
</dbReference>
<name>A0A3G9GMN1_9NEIS</name>
<dbReference type="AlphaFoldDB" id="A0A3G9GMN1"/>